<evidence type="ECO:0000313" key="1">
    <source>
        <dbReference type="EMBL" id="CAK5081031.1"/>
    </source>
</evidence>
<proteinExistence type="predicted"/>
<organism evidence="1 2">
    <name type="scientific">Meloidogyne enterolobii</name>
    <name type="common">Root-knot nematode worm</name>
    <name type="synonym">Meloidogyne mayaguensis</name>
    <dbReference type="NCBI Taxonomy" id="390850"/>
    <lineage>
        <taxon>Eukaryota</taxon>
        <taxon>Metazoa</taxon>
        <taxon>Ecdysozoa</taxon>
        <taxon>Nematoda</taxon>
        <taxon>Chromadorea</taxon>
        <taxon>Rhabditida</taxon>
        <taxon>Tylenchina</taxon>
        <taxon>Tylenchomorpha</taxon>
        <taxon>Tylenchoidea</taxon>
        <taxon>Meloidogynidae</taxon>
        <taxon>Meloidogyninae</taxon>
        <taxon>Meloidogyne</taxon>
    </lineage>
</organism>
<protein>
    <submittedName>
        <fullName evidence="1">Uncharacterized protein</fullName>
    </submittedName>
</protein>
<dbReference type="Proteomes" id="UP001497535">
    <property type="component" value="Unassembled WGS sequence"/>
</dbReference>
<name>A0ACB0ZS01_MELEN</name>
<reference evidence="1" key="1">
    <citation type="submission" date="2023-11" db="EMBL/GenBank/DDBJ databases">
        <authorList>
            <person name="Poullet M."/>
        </authorList>
    </citation>
    <scope>NUCLEOTIDE SEQUENCE</scope>
    <source>
        <strain evidence="1">E1834</strain>
    </source>
</reference>
<gene>
    <name evidence="1" type="ORF">MENTE1834_LOCUS28244</name>
</gene>
<sequence>MLLLEGLLLLLLQKGIISILKDFLDGVNLILVPNCFMEFLNCLMLGWNIFLYMIRSLKLKFMRKRITFVVKIVQLIGLKLWILDY</sequence>
<keyword evidence="2" id="KW-1185">Reference proteome</keyword>
<evidence type="ECO:0000313" key="2">
    <source>
        <dbReference type="Proteomes" id="UP001497535"/>
    </source>
</evidence>
<accession>A0ACB0ZS01</accession>
<dbReference type="EMBL" id="CAVMJV010000043">
    <property type="protein sequence ID" value="CAK5081031.1"/>
    <property type="molecule type" value="Genomic_DNA"/>
</dbReference>
<comment type="caution">
    <text evidence="1">The sequence shown here is derived from an EMBL/GenBank/DDBJ whole genome shotgun (WGS) entry which is preliminary data.</text>
</comment>